<name>A0AAV8V3X9_9RHOD</name>
<feature type="compositionally biased region" description="Basic and acidic residues" evidence="2">
    <location>
        <begin position="136"/>
        <end position="167"/>
    </location>
</feature>
<feature type="region of interest" description="Disordered" evidence="2">
    <location>
        <begin position="424"/>
        <end position="452"/>
    </location>
</feature>
<sequence length="534" mass="59715">MDEYLKKNYGDASAKGREKKKKRKKKREGNLQVLDDEDVVRVGIWKDGDHNGEDLPAVVVEVPEETRRERAASKRSFAGSWVQNDELRVKSDPGDSHPKRLPSEEDVLAQRRRREEDASPRRRPREEVASPPRRRPREDDASPPRRGGRDEDGSPPRSGPRMEDASPRRRRRREEDGDENISPPRRGGPVEDASPPLRGPQGEDASPPRRRRREKDGQEDVSPPTRGGPDEDASPPRRRPREEDTSPPRRKRLEEDASPPRRRRPDEDAPPRRRRPREEDASPPRRRRREEAASAPRRRRPEDGASPPRGPKDTSKRAEAKMMSSGLSAGLVKGEDLTKQSRALKEERERMLATALADDIGRGAKTVYRDHTGKKIDKADGSLGKSAPSRDEGRRVLIDGEERILGEGGLEGVQESDPIIVPASELSSKNSSLAAAAGGNQRSGSGSLPTWGVATVPESERLRWGDPMANLVKTASSGSSRSKFAAPPNRFNIAPGPRWDGRDRSNGFENKLINAEGSRIEKEQMSYQWSVENM</sequence>
<comment type="similarity">
    <text evidence="1">Belongs to the CWC26 family.</text>
</comment>
<dbReference type="AlphaFoldDB" id="A0AAV8V3X9"/>
<feature type="compositionally biased region" description="Basic and acidic residues" evidence="2">
    <location>
        <begin position="113"/>
        <end position="128"/>
    </location>
</feature>
<feature type="compositionally biased region" description="Basic residues" evidence="2">
    <location>
        <begin position="17"/>
        <end position="27"/>
    </location>
</feature>
<evidence type="ECO:0000256" key="2">
    <source>
        <dbReference type="SAM" id="MobiDB-lite"/>
    </source>
</evidence>
<dbReference type="GO" id="GO:0005684">
    <property type="term" value="C:U2-type spliceosomal complex"/>
    <property type="evidence" value="ECO:0007669"/>
    <property type="project" value="TreeGrafter"/>
</dbReference>
<feature type="region of interest" description="Disordered" evidence="2">
    <location>
        <begin position="46"/>
        <end position="340"/>
    </location>
</feature>
<dbReference type="GO" id="GO:0070274">
    <property type="term" value="C:RES complex"/>
    <property type="evidence" value="ECO:0007669"/>
    <property type="project" value="TreeGrafter"/>
</dbReference>
<feature type="compositionally biased region" description="Basic and acidic residues" evidence="2">
    <location>
        <begin position="310"/>
        <end position="320"/>
    </location>
</feature>
<keyword evidence="4" id="KW-1185">Reference proteome</keyword>
<feature type="compositionally biased region" description="Basic and acidic residues" evidence="2">
    <location>
        <begin position="371"/>
        <end position="380"/>
    </location>
</feature>
<dbReference type="GO" id="GO:0003723">
    <property type="term" value="F:RNA binding"/>
    <property type="evidence" value="ECO:0007669"/>
    <property type="project" value="TreeGrafter"/>
</dbReference>
<evidence type="ECO:0000313" key="4">
    <source>
        <dbReference type="Proteomes" id="UP001157974"/>
    </source>
</evidence>
<gene>
    <name evidence="3" type="ORF">NDN08_005507</name>
</gene>
<dbReference type="PANTHER" id="PTHR31809">
    <property type="entry name" value="BUD13 HOMOLOG"/>
    <property type="match status" value="1"/>
</dbReference>
<feature type="compositionally biased region" description="Polar residues" evidence="2">
    <location>
        <begin position="473"/>
        <end position="482"/>
    </location>
</feature>
<evidence type="ECO:0000313" key="3">
    <source>
        <dbReference type="EMBL" id="KAJ8908803.1"/>
    </source>
</evidence>
<dbReference type="Proteomes" id="UP001157974">
    <property type="component" value="Unassembled WGS sequence"/>
</dbReference>
<reference evidence="3 4" key="1">
    <citation type="journal article" date="2023" name="Nat. Commun.">
        <title>Origin of minicircular mitochondrial genomes in red algae.</title>
        <authorList>
            <person name="Lee Y."/>
            <person name="Cho C.H."/>
            <person name="Lee Y.M."/>
            <person name="Park S.I."/>
            <person name="Yang J.H."/>
            <person name="West J.A."/>
            <person name="Bhattacharya D."/>
            <person name="Yoon H.S."/>
        </authorList>
    </citation>
    <scope>NUCLEOTIDE SEQUENCE [LARGE SCALE GENOMIC DNA]</scope>
    <source>
        <strain evidence="3 4">CCMP1338</strain>
        <tissue evidence="3">Whole cell</tissue>
    </source>
</reference>
<dbReference type="PANTHER" id="PTHR31809:SF0">
    <property type="entry name" value="BUD13 HOMOLOG"/>
    <property type="match status" value="1"/>
</dbReference>
<accession>A0AAV8V3X9</accession>
<dbReference type="InterPro" id="IPR051112">
    <property type="entry name" value="CWC26_splicing_factor"/>
</dbReference>
<feature type="compositionally biased region" description="Basic and acidic residues" evidence="2">
    <location>
        <begin position="85"/>
        <end position="103"/>
    </location>
</feature>
<dbReference type="Pfam" id="PF09736">
    <property type="entry name" value="Bud13"/>
    <property type="match status" value="1"/>
</dbReference>
<dbReference type="EMBL" id="JAMWBK010000001">
    <property type="protein sequence ID" value="KAJ8908803.1"/>
    <property type="molecule type" value="Genomic_DNA"/>
</dbReference>
<proteinExistence type="inferred from homology"/>
<feature type="compositionally biased region" description="Low complexity" evidence="2">
    <location>
        <begin position="424"/>
        <end position="437"/>
    </location>
</feature>
<feature type="compositionally biased region" description="Basic and acidic residues" evidence="2">
    <location>
        <begin position="240"/>
        <end position="283"/>
    </location>
</feature>
<protein>
    <submittedName>
        <fullName evidence="3">Uncharacterized protein</fullName>
    </submittedName>
</protein>
<organism evidence="3 4">
    <name type="scientific">Rhodosorus marinus</name>
    <dbReference type="NCBI Taxonomy" id="101924"/>
    <lineage>
        <taxon>Eukaryota</taxon>
        <taxon>Rhodophyta</taxon>
        <taxon>Stylonematophyceae</taxon>
        <taxon>Stylonematales</taxon>
        <taxon>Stylonemataceae</taxon>
        <taxon>Rhodosorus</taxon>
    </lineage>
</organism>
<feature type="region of interest" description="Disordered" evidence="2">
    <location>
        <begin position="473"/>
        <end position="508"/>
    </location>
</feature>
<comment type="caution">
    <text evidence="3">The sequence shown here is derived from an EMBL/GenBank/DDBJ whole genome shotgun (WGS) entry which is preliminary data.</text>
</comment>
<dbReference type="InterPro" id="IPR018609">
    <property type="entry name" value="Bud13"/>
</dbReference>
<feature type="region of interest" description="Disordered" evidence="2">
    <location>
        <begin position="371"/>
        <end position="394"/>
    </location>
</feature>
<feature type="region of interest" description="Disordered" evidence="2">
    <location>
        <begin position="1"/>
        <end position="30"/>
    </location>
</feature>
<evidence type="ECO:0000256" key="1">
    <source>
        <dbReference type="ARBA" id="ARBA00011069"/>
    </source>
</evidence>
<dbReference type="GO" id="GO:0000398">
    <property type="term" value="P:mRNA splicing, via spliceosome"/>
    <property type="evidence" value="ECO:0007669"/>
    <property type="project" value="TreeGrafter"/>
</dbReference>